<keyword evidence="1" id="KW-0812">Transmembrane</keyword>
<protein>
    <submittedName>
        <fullName evidence="2">Cytochrome bd-I oxidase subunit CydX</fullName>
    </submittedName>
</protein>
<name>A0A514BP81_9GAMM</name>
<sequence>MWYFTWILGLAFASAFAILNAMWYEMHAERTEGRPDRPPGT</sequence>
<feature type="transmembrane region" description="Helical" evidence="1">
    <location>
        <begin position="6"/>
        <end position="24"/>
    </location>
</feature>
<dbReference type="RefSeq" id="WP_141622539.1">
    <property type="nucleotide sequence ID" value="NZ_CP041242.1"/>
</dbReference>
<evidence type="ECO:0000256" key="1">
    <source>
        <dbReference type="SAM" id="Phobius"/>
    </source>
</evidence>
<reference evidence="2 3" key="1">
    <citation type="submission" date="2019-06" db="EMBL/GenBank/DDBJ databases">
        <title>Lysobacter alkalisoli sp. nov. isolated from saline-alkali soil.</title>
        <authorList>
            <person name="Sun J.-Q."/>
            <person name="Xu L."/>
        </authorList>
    </citation>
    <scope>NUCLEOTIDE SEQUENCE [LARGE SCALE GENOMIC DNA]</scope>
    <source>
        <strain evidence="2 3">SJ-36</strain>
    </source>
</reference>
<evidence type="ECO:0000313" key="3">
    <source>
        <dbReference type="Proteomes" id="UP000317199"/>
    </source>
</evidence>
<accession>A0A514BP81</accession>
<dbReference type="Pfam" id="PF08173">
    <property type="entry name" value="YbgT_YccB"/>
    <property type="match status" value="1"/>
</dbReference>
<keyword evidence="3" id="KW-1185">Reference proteome</keyword>
<dbReference type="NCBIfam" id="TIGR02106">
    <property type="entry name" value="cyd_oper_ybgT"/>
    <property type="match status" value="1"/>
</dbReference>
<dbReference type="InterPro" id="IPR012994">
    <property type="entry name" value="YbgT_YccB"/>
</dbReference>
<dbReference type="Proteomes" id="UP000317199">
    <property type="component" value="Chromosome"/>
</dbReference>
<keyword evidence="1" id="KW-1133">Transmembrane helix</keyword>
<proteinExistence type="predicted"/>
<organism evidence="2 3">
    <name type="scientific">Marilutibacter alkalisoli</name>
    <dbReference type="NCBI Taxonomy" id="2591633"/>
    <lineage>
        <taxon>Bacteria</taxon>
        <taxon>Pseudomonadati</taxon>
        <taxon>Pseudomonadota</taxon>
        <taxon>Gammaproteobacteria</taxon>
        <taxon>Lysobacterales</taxon>
        <taxon>Lysobacteraceae</taxon>
        <taxon>Marilutibacter</taxon>
    </lineage>
</organism>
<dbReference type="OrthoDB" id="9806372at2"/>
<dbReference type="AlphaFoldDB" id="A0A514BP81"/>
<dbReference type="InterPro" id="IPR011724">
    <property type="entry name" value="Cyd_oper_YbgT"/>
</dbReference>
<keyword evidence="1" id="KW-0472">Membrane</keyword>
<evidence type="ECO:0000313" key="2">
    <source>
        <dbReference type="EMBL" id="QDH69197.1"/>
    </source>
</evidence>
<dbReference type="KEGG" id="lyj:FKV23_03115"/>
<dbReference type="EMBL" id="CP041242">
    <property type="protein sequence ID" value="QDH69197.1"/>
    <property type="molecule type" value="Genomic_DNA"/>
</dbReference>
<gene>
    <name evidence="2" type="primary">cydX</name>
    <name evidence="2" type="ORF">FKV23_03115</name>
</gene>